<keyword evidence="3" id="KW-1185">Reference proteome</keyword>
<dbReference type="Proteomes" id="UP000199541">
    <property type="component" value="Unassembled WGS sequence"/>
</dbReference>
<proteinExistence type="predicted"/>
<reference evidence="2 3" key="1">
    <citation type="submission" date="2016-10" db="EMBL/GenBank/DDBJ databases">
        <authorList>
            <person name="Varghese N."/>
            <person name="Submissions S."/>
        </authorList>
    </citation>
    <scope>NUCLEOTIDE SEQUENCE [LARGE SCALE GENOMIC DNA]</scope>
    <source>
        <strain evidence="2 3">DSM 24802</strain>
    </source>
</reference>
<evidence type="ECO:0000313" key="3">
    <source>
        <dbReference type="Proteomes" id="UP000199541"/>
    </source>
</evidence>
<protein>
    <submittedName>
        <fullName evidence="2">TniQ protein</fullName>
    </submittedName>
</protein>
<gene>
    <name evidence="2" type="ORF">SAMN05444006_1461</name>
</gene>
<comment type="caution">
    <text evidence="2">The sequence shown here is derived from an EMBL/GenBank/DDBJ whole genome shotgun (WGS) entry which is preliminary data.</text>
</comment>
<accession>A0A1H3FPI8</accession>
<organism evidence="2 3">
    <name type="scientific">Allgaiera indica</name>
    <dbReference type="NCBI Taxonomy" id="765699"/>
    <lineage>
        <taxon>Bacteria</taxon>
        <taxon>Pseudomonadati</taxon>
        <taxon>Pseudomonadota</taxon>
        <taxon>Alphaproteobacteria</taxon>
        <taxon>Rhodobacterales</taxon>
        <taxon>Paracoccaceae</taxon>
        <taxon>Allgaiera</taxon>
    </lineage>
</organism>
<evidence type="ECO:0000313" key="2">
    <source>
        <dbReference type="EMBL" id="SDX92830.1"/>
    </source>
</evidence>
<dbReference type="InterPro" id="IPR009492">
    <property type="entry name" value="TniQ"/>
</dbReference>
<feature type="domain" description="TniQ" evidence="1">
    <location>
        <begin position="27"/>
        <end position="160"/>
    </location>
</feature>
<sequence>MSGLQKTFPVVLGRRYAGVAGQKWPVSILPQPGELLSSWLHRLAYANGIPPRHFGTVMGLHAVNWSAKLDRTLPTPILDLLEKHTDVPRVDIAALSLVSDPLAQLRLPLRPIPSMELKEASQPFWLQFCPMCLAEDESPQYRREWTLATRVTCLRHGCRLRDRCPNCGSGLAPFRQNRLVGQRLCSFCYSDLARPTAKSNPPVLRIERLVADLLRLHSAGHRAPNGRSILDPLAQCRFPSNGLPPRPLQRLPLRERYRLFQRLADGDLPRTYAGSRASSRYWALIATASKSHVALHDKLATVVAGAANQGVVEKVPTIDLIDILKAADRVFDRKGL</sequence>
<evidence type="ECO:0000259" key="1">
    <source>
        <dbReference type="Pfam" id="PF06527"/>
    </source>
</evidence>
<name>A0A1H3FPI8_9RHOB</name>
<dbReference type="EMBL" id="FNOB01000046">
    <property type="protein sequence ID" value="SDX92830.1"/>
    <property type="molecule type" value="Genomic_DNA"/>
</dbReference>
<dbReference type="Pfam" id="PF06527">
    <property type="entry name" value="TniQ"/>
    <property type="match status" value="1"/>
</dbReference>